<dbReference type="AlphaFoldDB" id="A0A9W6I0S4"/>
<protein>
    <submittedName>
        <fullName evidence="2">Uncharacterized protein</fullName>
    </submittedName>
</protein>
<feature type="compositionally biased region" description="Basic and acidic residues" evidence="1">
    <location>
        <begin position="46"/>
        <end position="60"/>
    </location>
</feature>
<evidence type="ECO:0000313" key="2">
    <source>
        <dbReference type="EMBL" id="GLK09336.1"/>
    </source>
</evidence>
<dbReference type="EMBL" id="BSEV01000004">
    <property type="protein sequence ID" value="GLK09336.1"/>
    <property type="molecule type" value="Genomic_DNA"/>
</dbReference>
<proteinExistence type="predicted"/>
<comment type="caution">
    <text evidence="2">The sequence shown here is derived from an EMBL/GenBank/DDBJ whole genome shotgun (WGS) entry which is preliminary data.</text>
</comment>
<feature type="region of interest" description="Disordered" evidence="1">
    <location>
        <begin position="1"/>
        <end position="62"/>
    </location>
</feature>
<gene>
    <name evidence="2" type="ORF">GCM10017600_27420</name>
</gene>
<accession>A0A9W6I0S4</accession>
<reference evidence="2" key="2">
    <citation type="submission" date="2023-01" db="EMBL/GenBank/DDBJ databases">
        <authorList>
            <person name="Sun Q."/>
            <person name="Evtushenko L."/>
        </authorList>
    </citation>
    <scope>NUCLEOTIDE SEQUENCE</scope>
    <source>
        <strain evidence="2">VKM Ac-2007</strain>
    </source>
</reference>
<feature type="compositionally biased region" description="Polar residues" evidence="1">
    <location>
        <begin position="10"/>
        <end position="23"/>
    </location>
</feature>
<reference evidence="2" key="1">
    <citation type="journal article" date="2014" name="Int. J. Syst. Evol. Microbiol.">
        <title>Complete genome sequence of Corynebacterium casei LMG S-19264T (=DSM 44701T), isolated from a smear-ripened cheese.</title>
        <authorList>
            <consortium name="US DOE Joint Genome Institute (JGI-PGF)"/>
            <person name="Walter F."/>
            <person name="Albersmeier A."/>
            <person name="Kalinowski J."/>
            <person name="Ruckert C."/>
        </authorList>
    </citation>
    <scope>NUCLEOTIDE SEQUENCE</scope>
    <source>
        <strain evidence="2">VKM Ac-2007</strain>
    </source>
</reference>
<keyword evidence="3" id="KW-1185">Reference proteome</keyword>
<sequence>MFRASCYAPTATSPGSATISRTWTPTSPAGSASPPPDFAYPAPSKAEIKRSHDSKVDKPARGATAIKDVRVGHLKKALSLGHL</sequence>
<evidence type="ECO:0000256" key="1">
    <source>
        <dbReference type="SAM" id="MobiDB-lite"/>
    </source>
</evidence>
<organism evidence="2 3">
    <name type="scientific">Streptosporangium carneum</name>
    <dbReference type="NCBI Taxonomy" id="47481"/>
    <lineage>
        <taxon>Bacteria</taxon>
        <taxon>Bacillati</taxon>
        <taxon>Actinomycetota</taxon>
        <taxon>Actinomycetes</taxon>
        <taxon>Streptosporangiales</taxon>
        <taxon>Streptosporangiaceae</taxon>
        <taxon>Streptosporangium</taxon>
    </lineage>
</organism>
<name>A0A9W6I0S4_9ACTN</name>
<evidence type="ECO:0000313" key="3">
    <source>
        <dbReference type="Proteomes" id="UP001143474"/>
    </source>
</evidence>
<dbReference type="Proteomes" id="UP001143474">
    <property type="component" value="Unassembled WGS sequence"/>
</dbReference>